<dbReference type="Proteomes" id="UP000016637">
    <property type="component" value="Unassembled WGS sequence"/>
</dbReference>
<organism evidence="7 8">
    <name type="scientific">Gemella bergeri ATCC 700627</name>
    <dbReference type="NCBI Taxonomy" id="1321820"/>
    <lineage>
        <taxon>Bacteria</taxon>
        <taxon>Bacillati</taxon>
        <taxon>Bacillota</taxon>
        <taxon>Bacilli</taxon>
        <taxon>Bacillales</taxon>
        <taxon>Gemellaceae</taxon>
        <taxon>Gemella</taxon>
    </lineage>
</organism>
<reference evidence="7 8" key="1">
    <citation type="submission" date="2013-08" db="EMBL/GenBank/DDBJ databases">
        <authorList>
            <person name="Weinstock G."/>
            <person name="Sodergren E."/>
            <person name="Wylie T."/>
            <person name="Fulton L."/>
            <person name="Fulton R."/>
            <person name="Fronick C."/>
            <person name="O'Laughlin M."/>
            <person name="Godfrey J."/>
            <person name="Miner T."/>
            <person name="Herter B."/>
            <person name="Appelbaum E."/>
            <person name="Cordes M."/>
            <person name="Lek S."/>
            <person name="Wollam A."/>
            <person name="Pepin K.H."/>
            <person name="Palsikar V.B."/>
            <person name="Mitreva M."/>
            <person name="Wilson R.K."/>
        </authorList>
    </citation>
    <scope>NUCLEOTIDE SEQUENCE [LARGE SCALE GENOMIC DNA]</scope>
    <source>
        <strain evidence="7 8">ATCC 700627</strain>
    </source>
</reference>
<gene>
    <name evidence="7" type="ORF">HMPREF1983_00078</name>
</gene>
<evidence type="ECO:0000256" key="4">
    <source>
        <dbReference type="NCBIfam" id="TIGR00260"/>
    </source>
</evidence>
<dbReference type="Pfam" id="PF24857">
    <property type="entry name" value="THR4_C"/>
    <property type="match status" value="1"/>
</dbReference>
<keyword evidence="3 5" id="KW-0663">Pyridoxal phosphate</keyword>
<dbReference type="GO" id="GO:0004795">
    <property type="term" value="F:threonine synthase activity"/>
    <property type="evidence" value="ECO:0007669"/>
    <property type="project" value="UniProtKB-UniRule"/>
</dbReference>
<evidence type="ECO:0000313" key="7">
    <source>
        <dbReference type="EMBL" id="ERK60556.1"/>
    </source>
</evidence>
<dbReference type="GO" id="GO:0005737">
    <property type="term" value="C:cytoplasm"/>
    <property type="evidence" value="ECO:0007669"/>
    <property type="project" value="TreeGrafter"/>
</dbReference>
<evidence type="ECO:0000313" key="8">
    <source>
        <dbReference type="Proteomes" id="UP000016637"/>
    </source>
</evidence>
<dbReference type="PANTHER" id="PTHR43515:SF1">
    <property type="entry name" value="THREONINE SYNTHASE-LIKE 1"/>
    <property type="match status" value="1"/>
</dbReference>
<dbReference type="EMBL" id="AWVP01000005">
    <property type="protein sequence ID" value="ERK60556.1"/>
    <property type="molecule type" value="Genomic_DNA"/>
</dbReference>
<dbReference type="CDD" id="cd01560">
    <property type="entry name" value="Thr-synth_2"/>
    <property type="match status" value="1"/>
</dbReference>
<accession>U2QVJ4</accession>
<name>U2QVJ4_9BACL</name>
<dbReference type="InterPro" id="IPR036052">
    <property type="entry name" value="TrpB-like_PALP_sf"/>
</dbReference>
<evidence type="ECO:0000256" key="2">
    <source>
        <dbReference type="ARBA" id="ARBA00005517"/>
    </source>
</evidence>
<dbReference type="eggNOG" id="COG0498">
    <property type="taxonomic scope" value="Bacteria"/>
</dbReference>
<dbReference type="InterPro" id="IPR037158">
    <property type="entry name" value="Thr_synth_N_sf"/>
</dbReference>
<feature type="modified residue" description="N6-(pyridoxal phosphate)lysine" evidence="5">
    <location>
        <position position="109"/>
    </location>
</feature>
<evidence type="ECO:0000256" key="1">
    <source>
        <dbReference type="ARBA" id="ARBA00001933"/>
    </source>
</evidence>
<evidence type="ECO:0000256" key="5">
    <source>
        <dbReference type="PIRSR" id="PIRSR604450-51"/>
    </source>
</evidence>
<dbReference type="SUPFAM" id="SSF53686">
    <property type="entry name" value="Tryptophan synthase beta subunit-like PLP-dependent enzymes"/>
    <property type="match status" value="1"/>
</dbReference>
<dbReference type="PATRIC" id="fig|1321820.3.peg.77"/>
<keyword evidence="8" id="KW-1185">Reference proteome</keyword>
<dbReference type="AlphaFoldDB" id="U2QVJ4"/>
<comment type="cofactor">
    <cofactor evidence="1 5">
        <name>pyridoxal 5'-phosphate</name>
        <dbReference type="ChEBI" id="CHEBI:597326"/>
    </cofactor>
</comment>
<dbReference type="EC" id="4.2.3.1" evidence="4"/>
<proteinExistence type="inferred from homology"/>
<dbReference type="Gene3D" id="3.90.1380.10">
    <property type="entry name" value="Threonine synthase, N-terminal domain"/>
    <property type="match status" value="1"/>
</dbReference>
<dbReference type="GO" id="GO:0009088">
    <property type="term" value="P:threonine biosynthetic process"/>
    <property type="evidence" value="ECO:0007669"/>
    <property type="project" value="UniProtKB-UniRule"/>
</dbReference>
<dbReference type="Pfam" id="PF14821">
    <property type="entry name" value="Thr_synth_N"/>
    <property type="match status" value="1"/>
</dbReference>
<dbReference type="PANTHER" id="PTHR43515">
    <property type="entry name" value="THREONINE SYNTHASE-LIKE 1"/>
    <property type="match status" value="1"/>
</dbReference>
<dbReference type="Gene3D" id="3.40.50.1100">
    <property type="match status" value="2"/>
</dbReference>
<dbReference type="HOGENOM" id="CLU_015170_3_1_9"/>
<evidence type="ECO:0000256" key="3">
    <source>
        <dbReference type="ARBA" id="ARBA00022898"/>
    </source>
</evidence>
<sequence>MIYESTRDINKKISPSEAILQGLSEEGGLFVLRDLGKNKLDLRDLVGKNYYEIAEKVLKLFVDFSEQEIKDCVNNAYRGKFSDENITPLVKLSDGYILELFNGPTSAFKDVGLSLLPQLTKTALTKVKAKNDILILTATSGDTGKAALEGFKDVTGTKIMVFYPNDGVSTVQKMQMQTQEGKNTKVCAIYGNFDDAQSGIKELFTDEEFKKQLLEKNIKLSSANSINIGRLIPQIVYYIVAYVDLIKEQKITIGEKINFIVPTGNFGNILAGYYAEQIGLPINKLICASNSNNVLHDFLTTGIYNKNRKFLKTISPSMDILISSNLERLIYYMSGCNNKYVDKLMEDLKKTGCYKVTDDILRKITDKFQSGFADDDATKKIIKDIYEKDGYLLDTHTAVAYKVLLDNPDKEHINVVLSTASPYKFTESVYSAINGTSDKDEFELMKELNRKTQVSIPKNLKDLDKKEIRHKDVIKKENMKKYILEKLGEL</sequence>
<feature type="domain" description="Threonine synthase N-terminal" evidence="6">
    <location>
        <begin position="3"/>
        <end position="77"/>
    </location>
</feature>
<dbReference type="InterPro" id="IPR004450">
    <property type="entry name" value="Thr_synthase-like"/>
</dbReference>
<comment type="caution">
    <text evidence="7">The sequence shown here is derived from an EMBL/GenBank/DDBJ whole genome shotgun (WGS) entry which is preliminary data.</text>
</comment>
<dbReference type="NCBIfam" id="TIGR00260">
    <property type="entry name" value="thrC"/>
    <property type="match status" value="1"/>
</dbReference>
<protein>
    <recommendedName>
        <fullName evidence="4">Threonine synthase</fullName>
        <ecNumber evidence="4">4.2.3.1</ecNumber>
    </recommendedName>
</protein>
<dbReference type="RefSeq" id="WP_021753018.1">
    <property type="nucleotide sequence ID" value="NZ_KI271838.1"/>
</dbReference>
<evidence type="ECO:0000259" key="6">
    <source>
        <dbReference type="Pfam" id="PF14821"/>
    </source>
</evidence>
<dbReference type="InterPro" id="IPR029144">
    <property type="entry name" value="Thr_synth_N"/>
</dbReference>
<comment type="similarity">
    <text evidence="2">Belongs to the threonine synthase family.</text>
</comment>